<dbReference type="InterPro" id="IPR025110">
    <property type="entry name" value="AMP-bd_C"/>
</dbReference>
<dbReference type="InterPro" id="IPR045851">
    <property type="entry name" value="AMP-bd_C_sf"/>
</dbReference>
<dbReference type="Gene3D" id="3.40.50.12780">
    <property type="entry name" value="N-terminal domain of ligase-like"/>
    <property type="match status" value="1"/>
</dbReference>
<keyword evidence="6" id="KW-1185">Reference proteome</keyword>
<evidence type="ECO:0000256" key="2">
    <source>
        <dbReference type="ARBA" id="ARBA00022598"/>
    </source>
</evidence>
<dbReference type="PANTHER" id="PTHR24096">
    <property type="entry name" value="LONG-CHAIN-FATTY-ACID--COA LIGASE"/>
    <property type="match status" value="1"/>
</dbReference>
<name>A0A9W8DS31_9FUNG</name>
<organism evidence="5 6">
    <name type="scientific">Mycoemilia scoparia</name>
    <dbReference type="NCBI Taxonomy" id="417184"/>
    <lineage>
        <taxon>Eukaryota</taxon>
        <taxon>Fungi</taxon>
        <taxon>Fungi incertae sedis</taxon>
        <taxon>Zoopagomycota</taxon>
        <taxon>Kickxellomycotina</taxon>
        <taxon>Kickxellomycetes</taxon>
        <taxon>Kickxellales</taxon>
        <taxon>Kickxellaceae</taxon>
        <taxon>Mycoemilia</taxon>
    </lineage>
</organism>
<dbReference type="AlphaFoldDB" id="A0A9W8DS31"/>
<evidence type="ECO:0000313" key="5">
    <source>
        <dbReference type="EMBL" id="KAJ1915477.1"/>
    </source>
</evidence>
<protein>
    <recommendedName>
        <fullName evidence="7">Acetyl-CoA synthetase-like protein</fullName>
    </recommendedName>
</protein>
<dbReference type="GO" id="GO:0019748">
    <property type="term" value="P:secondary metabolic process"/>
    <property type="evidence" value="ECO:0007669"/>
    <property type="project" value="TreeGrafter"/>
</dbReference>
<dbReference type="SUPFAM" id="SSF56801">
    <property type="entry name" value="Acetyl-CoA synthetase-like"/>
    <property type="match status" value="2"/>
</dbReference>
<gene>
    <name evidence="5" type="ORF">H4219_004295</name>
</gene>
<dbReference type="Pfam" id="PF13193">
    <property type="entry name" value="AMP-binding_C"/>
    <property type="match status" value="1"/>
</dbReference>
<dbReference type="Pfam" id="PF00501">
    <property type="entry name" value="AMP-binding"/>
    <property type="match status" value="1"/>
</dbReference>
<keyword evidence="2" id="KW-0436">Ligase</keyword>
<evidence type="ECO:0000256" key="1">
    <source>
        <dbReference type="ARBA" id="ARBA00006432"/>
    </source>
</evidence>
<dbReference type="EMBL" id="JANBPU010000144">
    <property type="protein sequence ID" value="KAJ1915477.1"/>
    <property type="molecule type" value="Genomic_DNA"/>
</dbReference>
<dbReference type="PROSITE" id="PS00455">
    <property type="entry name" value="AMP_BINDING"/>
    <property type="match status" value="1"/>
</dbReference>
<accession>A0A9W8DS31</accession>
<dbReference type="InterPro" id="IPR020845">
    <property type="entry name" value="AMP-binding_CS"/>
</dbReference>
<comment type="caution">
    <text evidence="5">The sequence shown here is derived from an EMBL/GenBank/DDBJ whole genome shotgun (WGS) entry which is preliminary data.</text>
</comment>
<feature type="domain" description="AMP-binding enzyme C-terminal" evidence="4">
    <location>
        <begin position="510"/>
        <end position="590"/>
    </location>
</feature>
<evidence type="ECO:0000259" key="3">
    <source>
        <dbReference type="Pfam" id="PF00501"/>
    </source>
</evidence>
<feature type="domain" description="AMP-dependent synthetase/ligase" evidence="3">
    <location>
        <begin position="34"/>
        <end position="433"/>
    </location>
</feature>
<dbReference type="GO" id="GO:0016405">
    <property type="term" value="F:CoA-ligase activity"/>
    <property type="evidence" value="ECO:0007669"/>
    <property type="project" value="TreeGrafter"/>
</dbReference>
<evidence type="ECO:0008006" key="7">
    <source>
        <dbReference type="Google" id="ProtNLM"/>
    </source>
</evidence>
<dbReference type="OrthoDB" id="6509636at2759"/>
<dbReference type="Proteomes" id="UP001150538">
    <property type="component" value="Unassembled WGS sequence"/>
</dbReference>
<sequence length="605" mass="67232">MVFRVSTSTDIEIPVTDISSFTFDKARKTQYGVDPDLPHNIDVNTGETLSFSQVEKMSFGIASGLQNKLGLKRGDVVATYVFREIYMNPVFHGVAMAQCSLMMSSPYFPQFETVRRFVETRPKVVFVDPNFVNQMEDIVKQANEKISSIENKDNGSTLSEKSDIKIILVRDAADKPDEGEQIGAEKSYRTLFDIMSSDPFDRLSIKTWKEMDETIAIIGYSSGSTGPPKGILVPHRVILACAVHDLAFHSELITKGLHKTNKSANTGVVTNLTTLPPIVVYSIYSLVAHLCMGHCLVSGFRMSVPFISRTIEKYQIDTFYTSPNTVEAMIDEWDVVSSHNTSSLMRVYSAGAPMPDSYDEHFVKNLGIRVNTLFGSSECLGVTLGLKDSPQDSVGHILPGLEAKVVDTYGKELGSGEPGELYIRSHTAFKGYLNNPEATAKAFDKEGYYRVGDIVTIKDDNHIYFHSRKSDVIFFASKTMVFPKGKCVTQCADFSNNFGIMDPDTMLDAEDLLIKHPLVKGCAVIGIPDKEHVWVSRAYVALSSGSKGSTKQSIVLDEIAEWANKQLDHPNKLYGGIEAVDEIPSNNAGKIHRYMLRNEWNRKNQ</sequence>
<dbReference type="InterPro" id="IPR000873">
    <property type="entry name" value="AMP-dep_synth/lig_dom"/>
</dbReference>
<dbReference type="PANTHER" id="PTHR24096:SF149">
    <property type="entry name" value="AMP-BINDING DOMAIN-CONTAINING PROTEIN-RELATED"/>
    <property type="match status" value="1"/>
</dbReference>
<dbReference type="InterPro" id="IPR042099">
    <property type="entry name" value="ANL_N_sf"/>
</dbReference>
<evidence type="ECO:0000313" key="6">
    <source>
        <dbReference type="Proteomes" id="UP001150538"/>
    </source>
</evidence>
<proteinExistence type="inferred from homology"/>
<evidence type="ECO:0000259" key="4">
    <source>
        <dbReference type="Pfam" id="PF13193"/>
    </source>
</evidence>
<reference evidence="5" key="1">
    <citation type="submission" date="2022-07" db="EMBL/GenBank/DDBJ databases">
        <title>Phylogenomic reconstructions and comparative analyses of Kickxellomycotina fungi.</title>
        <authorList>
            <person name="Reynolds N.K."/>
            <person name="Stajich J.E."/>
            <person name="Barry K."/>
            <person name="Grigoriev I.V."/>
            <person name="Crous P."/>
            <person name="Smith M.E."/>
        </authorList>
    </citation>
    <scope>NUCLEOTIDE SEQUENCE</scope>
    <source>
        <strain evidence="5">NBRC 100468</strain>
    </source>
</reference>
<dbReference type="Gene3D" id="3.30.300.30">
    <property type="match status" value="1"/>
</dbReference>
<comment type="similarity">
    <text evidence="1">Belongs to the ATP-dependent AMP-binding enzyme family.</text>
</comment>